<evidence type="ECO:0000256" key="3">
    <source>
        <dbReference type="ARBA" id="ARBA00022518"/>
    </source>
</evidence>
<reference evidence="9" key="1">
    <citation type="submission" date="2018-10" db="EMBL/GenBank/DDBJ databases">
        <title>Molecular Evolution and Recombination Characteristics of Species C Human Adenovirus circulating in the Mainland of China.</title>
        <authorList>
            <person name="Mao N."/>
            <person name="Zhu Z."/>
            <person name="Rivailler P."/>
            <person name="Xu W."/>
        </authorList>
    </citation>
    <scope>NUCLEOTIDE SEQUENCE</scope>
    <source>
        <strain evidence="9">Human/Gansu-CHN/1111872/2015</strain>
    </source>
</reference>
<accession>A0A7L4WG90</accession>
<comment type="function">
    <text evidence="7">Putative adenovirus Bcl-2 homolog that inhibits apoptosis induced by TNF or FAS pathways, as well as p53-mediated apoptosis. Without E1B 19K function, virus production is compromised because of premature death of host cell. Interacts with Bax protein in cell lysates.</text>
</comment>
<evidence type="ECO:0000256" key="2">
    <source>
        <dbReference type="ARBA" id="ARBA00013796"/>
    </source>
</evidence>
<proteinExistence type="inferred from homology"/>
<comment type="subcellular location">
    <subcellularLocation>
        <location evidence="7">Host cell membrane</location>
    </subcellularLocation>
    <subcellularLocation>
        <location evidence="7">Host nucleus envelope</location>
    </subcellularLocation>
    <subcellularLocation>
        <location evidence="7">Host nucleus lamina</location>
    </subcellularLocation>
</comment>
<dbReference type="GO" id="GO:0033668">
    <property type="term" value="P:symbiont-mediated suppression of host apoptosis"/>
    <property type="evidence" value="ECO:0007669"/>
    <property type="project" value="UniProtKB-KW"/>
</dbReference>
<keyword evidence="6 7" id="KW-1119">Modulation of host cell apoptosis by virus</keyword>
<keyword evidence="7" id="KW-0472">Membrane</keyword>
<evidence type="ECO:0000256" key="5">
    <source>
        <dbReference type="ARBA" id="ARBA00023189"/>
    </source>
</evidence>
<gene>
    <name evidence="9" type="primary">E1B</name>
</gene>
<dbReference type="EMBL" id="MK041225">
    <property type="protein sequence ID" value="QDO15153.1"/>
    <property type="molecule type" value="Genomic_DNA"/>
</dbReference>
<evidence type="ECO:0000256" key="7">
    <source>
        <dbReference type="RuleBase" id="RU364111"/>
    </source>
</evidence>
<keyword evidence="7" id="KW-1048">Host nucleus</keyword>
<evidence type="ECO:0000256" key="8">
    <source>
        <dbReference type="SAM" id="MobiDB-lite"/>
    </source>
</evidence>
<dbReference type="GO" id="GO:0044203">
    <property type="term" value="C:host cell nuclear lamina"/>
    <property type="evidence" value="ECO:0007669"/>
    <property type="project" value="UniProtKB-SubCell"/>
</dbReference>
<protein>
    <recommendedName>
        <fullName evidence="2 7">E1B protein, small T-antigen</fullName>
    </recommendedName>
</protein>
<dbReference type="Pfam" id="PF01691">
    <property type="entry name" value="Adeno_E1B_19K"/>
    <property type="match status" value="1"/>
</dbReference>
<evidence type="ECO:0000256" key="1">
    <source>
        <dbReference type="ARBA" id="ARBA00010275"/>
    </source>
</evidence>
<keyword evidence="5 7" id="KW-1081">Inhibition of host apoptosis by viral BCL2-like protein</keyword>
<feature type="compositionally biased region" description="Low complexity" evidence="8">
    <location>
        <begin position="147"/>
        <end position="159"/>
    </location>
</feature>
<keyword evidence="7" id="KW-1043">Host membrane</keyword>
<sequence>MEAWECLEDFSAVRNLLEQSSNSTSWFWRFLWGSSQAKLVCRIKEDYKWEFEELLKSCGELFDSLNLGHQALFQEKVIKTLDFSTPGRAAAAVAFLSFIKDKWSEETHLSGGYLLDFLAMHLWRAVVRHKNRLLLLSSVRPAIIPTEEQQQQQQQQQQQEEARRRRRQEQSPWNPRAGLDPRE</sequence>
<comment type="similarity">
    <text evidence="1 7">Belongs to the adenoviridae E1B 19 kDa protein family.</text>
</comment>
<keyword evidence="7" id="KW-0053">Apoptosis</keyword>
<feature type="region of interest" description="Disordered" evidence="8">
    <location>
        <begin position="146"/>
        <end position="183"/>
    </location>
</feature>
<keyword evidence="3 7" id="KW-0244">Early protein</keyword>
<evidence type="ECO:0000256" key="4">
    <source>
        <dbReference type="ARBA" id="ARBA00022581"/>
    </source>
</evidence>
<keyword evidence="7" id="KW-1032">Host cell membrane</keyword>
<dbReference type="InterPro" id="IPR002475">
    <property type="entry name" value="Bcl2-like"/>
</dbReference>
<name>A0A7L4WG90_9ADEN</name>
<organism evidence="9">
    <name type="scientific">Human mastadenovirus C</name>
    <dbReference type="NCBI Taxonomy" id="129951"/>
    <lineage>
        <taxon>Viruses</taxon>
        <taxon>Varidnaviria</taxon>
        <taxon>Bamfordvirae</taxon>
        <taxon>Preplasmiviricota</taxon>
        <taxon>Polisuviricotina</taxon>
        <taxon>Pharingeaviricetes</taxon>
        <taxon>Rowavirales</taxon>
        <taxon>Adenoviridae</taxon>
        <taxon>Mastadenovirus</taxon>
        <taxon>Mastadenovirus caesari</taxon>
    </lineage>
</organism>
<dbReference type="PROSITE" id="PS50062">
    <property type="entry name" value="BCL2_FAMILY"/>
    <property type="match status" value="1"/>
</dbReference>
<evidence type="ECO:0000256" key="6">
    <source>
        <dbReference type="ARBA" id="ARBA00023323"/>
    </source>
</evidence>
<dbReference type="GO" id="GO:0020002">
    <property type="term" value="C:host cell plasma membrane"/>
    <property type="evidence" value="ECO:0007669"/>
    <property type="project" value="UniProtKB-SubCell"/>
</dbReference>
<keyword evidence="4 7" id="KW-0945">Host-virus interaction</keyword>
<dbReference type="InterPro" id="IPR002924">
    <property type="entry name" value="Adenovir_t-Ag_E1B_19kDa"/>
</dbReference>
<evidence type="ECO:0000313" key="9">
    <source>
        <dbReference type="EMBL" id="QDO15153.1"/>
    </source>
</evidence>